<dbReference type="PANTHER" id="PTHR22443:SF18">
    <property type="entry name" value="NON-SPECIFIC LETHAL 1, ISOFORM M"/>
    <property type="match status" value="1"/>
</dbReference>
<dbReference type="PANTHER" id="PTHR22443">
    <property type="entry name" value="NON-SPECIFIC LETHAL 1, ISOFORM M"/>
    <property type="match status" value="1"/>
</dbReference>
<feature type="domain" description="PEHE" evidence="2">
    <location>
        <begin position="514"/>
        <end position="643"/>
    </location>
</feature>
<dbReference type="GO" id="GO:0035035">
    <property type="term" value="F:histone acetyltransferase binding"/>
    <property type="evidence" value="ECO:0007669"/>
    <property type="project" value="TreeGrafter"/>
</dbReference>
<evidence type="ECO:0000259" key="2">
    <source>
        <dbReference type="SMART" id="SM01300"/>
    </source>
</evidence>
<reference evidence="3" key="1">
    <citation type="submission" date="2020-11" db="EMBL/GenBank/DDBJ databases">
        <authorList>
            <person name="Tran Van P."/>
        </authorList>
    </citation>
    <scope>NUCLEOTIDE SEQUENCE</scope>
</reference>
<name>A0A7R9AUQ2_TIMSH</name>
<dbReference type="AlphaFoldDB" id="A0A7R9AUQ2"/>
<organism evidence="3">
    <name type="scientific">Timema shepardi</name>
    <name type="common">Walking stick</name>
    <dbReference type="NCBI Taxonomy" id="629360"/>
    <lineage>
        <taxon>Eukaryota</taxon>
        <taxon>Metazoa</taxon>
        <taxon>Ecdysozoa</taxon>
        <taxon>Arthropoda</taxon>
        <taxon>Hexapoda</taxon>
        <taxon>Insecta</taxon>
        <taxon>Pterygota</taxon>
        <taxon>Neoptera</taxon>
        <taxon>Polyneoptera</taxon>
        <taxon>Phasmatodea</taxon>
        <taxon>Timematodea</taxon>
        <taxon>Timematoidea</taxon>
        <taxon>Timematidae</taxon>
        <taxon>Timema</taxon>
    </lineage>
</organism>
<dbReference type="EMBL" id="OC001705">
    <property type="protein sequence ID" value="CAD7260494.1"/>
    <property type="molecule type" value="Genomic_DNA"/>
</dbReference>
<feature type="region of interest" description="Disordered" evidence="1">
    <location>
        <begin position="350"/>
        <end position="369"/>
    </location>
</feature>
<feature type="region of interest" description="Disordered" evidence="1">
    <location>
        <begin position="447"/>
        <end position="469"/>
    </location>
</feature>
<dbReference type="InterPro" id="IPR026180">
    <property type="entry name" value="NSL1"/>
</dbReference>
<evidence type="ECO:0000313" key="3">
    <source>
        <dbReference type="EMBL" id="CAD7260494.1"/>
    </source>
</evidence>
<dbReference type="GO" id="GO:0044545">
    <property type="term" value="C:NSL complex"/>
    <property type="evidence" value="ECO:0007669"/>
    <property type="project" value="TreeGrafter"/>
</dbReference>
<feature type="region of interest" description="Disordered" evidence="1">
    <location>
        <begin position="579"/>
        <end position="612"/>
    </location>
</feature>
<accession>A0A7R9AUQ2</accession>
<dbReference type="InterPro" id="IPR029332">
    <property type="entry name" value="PEHE_dom"/>
</dbReference>
<feature type="compositionally biased region" description="Polar residues" evidence="1">
    <location>
        <begin position="589"/>
        <end position="603"/>
    </location>
</feature>
<feature type="region of interest" description="Disordered" evidence="1">
    <location>
        <begin position="713"/>
        <end position="754"/>
    </location>
</feature>
<feature type="compositionally biased region" description="Polar residues" evidence="1">
    <location>
        <begin position="721"/>
        <end position="733"/>
    </location>
</feature>
<feature type="compositionally biased region" description="Basic residues" evidence="1">
    <location>
        <begin position="411"/>
        <end position="422"/>
    </location>
</feature>
<gene>
    <name evidence="3" type="ORF">TSIB3V08_LOCUS4671</name>
</gene>
<protein>
    <recommendedName>
        <fullName evidence="2">PEHE domain-containing protein</fullName>
    </recommendedName>
</protein>
<dbReference type="SMART" id="SM01300">
    <property type="entry name" value="PEHE"/>
    <property type="match status" value="1"/>
</dbReference>
<evidence type="ECO:0000256" key="1">
    <source>
        <dbReference type="SAM" id="MobiDB-lite"/>
    </source>
</evidence>
<feature type="compositionally biased region" description="Basic and acidic residues" evidence="1">
    <location>
        <begin position="350"/>
        <end position="359"/>
    </location>
</feature>
<proteinExistence type="predicted"/>
<sequence>MQQLRGRYIGPVVRLHEAGGLAGRGLESILGASARQRACSAFVYPLVRQTNFVRCLVDKIITDAGRSSVLIFPENLPIFTSIFWTCGNCLVGAVSCLVSNIGDVRFPLGEKLLVVIMAVTSSSGLGLGRRVTRLSSLARRLTGGNTFTDQCKRAAWRWGQDRAGVASRWTWLQAQISDLEYRIRQHTDLHRQIRATKGPVSLGEASGVASSPGRVVVNGFHGPVKESSGSGRTRPLMRSAFRKRRLLPTDGLHRTSKKAARPSSVRCGCRPGPLGSSCPLCTGRSDPMEGQQPDTLTAGERVALLDPTFHPVLSFRDDIPSGMHYDAVMRMAEWQQRTLRTLRAAKVVDKDRGLQDRRTKAQHQHTQQHVRRKYIRRKPLASSTLTAKIKHKLSVRGRKPKNHHQEVGKLSLHRMRQRRRQSSRGPATPNAIVAMSAIVPALTVAGADEEAEGEESMAGSKNPSPIPSPLGFSLGKDLLSYRRKRENSYDIDNIVIPYSIAAATRVEKLPYKEIPTPKWRVAELNTKLDLKNNGMVRHSSEDSDVEDLNEDTIVARHERCEVDEKKKFMSYLKFPHSGRSRAHRRTDSMAESSDPMSPQSIIDPSTSPMASPPATPLSILVEGDGPVTRRPRTASVSLVLRPSTPTLPEHYIEVAPYETRTYPLPEGMYETLLSQMPEGHPFPPCPATPKNHLTKDNYDLANVLVVLSSTAEDGEIKSDHSTPASPSSDSTESALGEGEDPNDPEWTVFSNVKR</sequence>
<feature type="compositionally biased region" description="Basic residues" evidence="1">
    <location>
        <begin position="360"/>
        <end position="369"/>
    </location>
</feature>
<feature type="region of interest" description="Disordered" evidence="1">
    <location>
        <begin position="396"/>
        <end position="430"/>
    </location>
</feature>